<dbReference type="EMBL" id="JACCBI010000001">
    <property type="protein sequence ID" value="NYD65889.1"/>
    <property type="molecule type" value="Genomic_DNA"/>
</dbReference>
<comment type="caution">
    <text evidence="2">The sequence shown here is derived from an EMBL/GenBank/DDBJ whole genome shotgun (WGS) entry which is preliminary data.</text>
</comment>
<name>A0A4Q2M8C3_9MICO</name>
<dbReference type="RefSeq" id="WP_129174966.1">
    <property type="nucleotide sequence ID" value="NZ_JACCBI010000001.1"/>
</dbReference>
<dbReference type="OrthoDB" id="5121327at2"/>
<evidence type="ECO:0000313" key="2">
    <source>
        <dbReference type="EMBL" id="RXZ86231.1"/>
    </source>
</evidence>
<dbReference type="EMBL" id="SDPM01000005">
    <property type="protein sequence ID" value="RXZ86231.1"/>
    <property type="molecule type" value="Genomic_DNA"/>
</dbReference>
<evidence type="ECO:0000313" key="3">
    <source>
        <dbReference type="Proteomes" id="UP000292686"/>
    </source>
</evidence>
<proteinExistence type="predicted"/>
<keyword evidence="3" id="KW-1185">Reference proteome</keyword>
<evidence type="ECO:0000313" key="4">
    <source>
        <dbReference type="Proteomes" id="UP000581087"/>
    </source>
</evidence>
<sequence>MKSVLWLTIGVVAGFVIAHQVNQTTEGRRFFANVDRKARDFTEAVSEGYHAREAELRDAR</sequence>
<dbReference type="Proteomes" id="UP000581087">
    <property type="component" value="Unassembled WGS sequence"/>
</dbReference>
<protein>
    <submittedName>
        <fullName evidence="2">Uncharacterized protein</fullName>
    </submittedName>
</protein>
<dbReference type="Proteomes" id="UP000292686">
    <property type="component" value="Unassembled WGS sequence"/>
</dbReference>
<organism evidence="2 3">
    <name type="scientific">Agromyces atrinae</name>
    <dbReference type="NCBI Taxonomy" id="592376"/>
    <lineage>
        <taxon>Bacteria</taxon>
        <taxon>Bacillati</taxon>
        <taxon>Actinomycetota</taxon>
        <taxon>Actinomycetes</taxon>
        <taxon>Micrococcales</taxon>
        <taxon>Microbacteriaceae</taxon>
        <taxon>Agromyces</taxon>
    </lineage>
</organism>
<accession>A0A4Q2M8C3</accession>
<dbReference type="AlphaFoldDB" id="A0A4Q2M8C3"/>
<reference evidence="2 3" key="1">
    <citation type="submission" date="2019-01" db="EMBL/GenBank/DDBJ databases">
        <title>Agromyces.</title>
        <authorList>
            <person name="Li J."/>
        </authorList>
    </citation>
    <scope>NUCLEOTIDE SEQUENCE [LARGE SCALE GENOMIC DNA]</scope>
    <source>
        <strain evidence="2 3">DSM 23870</strain>
    </source>
</reference>
<gene>
    <name evidence="1" type="ORF">BJ972_000408</name>
    <name evidence="2" type="ORF">ESP50_10730</name>
</gene>
<evidence type="ECO:0000313" key="1">
    <source>
        <dbReference type="EMBL" id="NYD65889.1"/>
    </source>
</evidence>
<reference evidence="1 4" key="2">
    <citation type="submission" date="2020-07" db="EMBL/GenBank/DDBJ databases">
        <title>Sequencing the genomes of 1000 actinobacteria strains.</title>
        <authorList>
            <person name="Klenk H.-P."/>
        </authorList>
    </citation>
    <scope>NUCLEOTIDE SEQUENCE [LARGE SCALE GENOMIC DNA]</scope>
    <source>
        <strain evidence="1 4">DSM 23870</strain>
    </source>
</reference>